<dbReference type="Proteomes" id="UP000252345">
    <property type="component" value="Unassembled WGS sequence"/>
</dbReference>
<evidence type="ECO:0000256" key="1">
    <source>
        <dbReference type="SAM" id="MobiDB-lite"/>
    </source>
</evidence>
<evidence type="ECO:0000313" key="3">
    <source>
        <dbReference type="Proteomes" id="UP000252345"/>
    </source>
</evidence>
<organism evidence="2 3">
    <name type="scientific">Bifidobacterium xylocopae</name>
    <dbReference type="NCBI Taxonomy" id="2493119"/>
    <lineage>
        <taxon>Bacteria</taxon>
        <taxon>Bacillati</taxon>
        <taxon>Actinomycetota</taxon>
        <taxon>Actinomycetes</taxon>
        <taxon>Bifidobacteriales</taxon>
        <taxon>Bifidobacteriaceae</taxon>
        <taxon>Bifidobacterium</taxon>
    </lineage>
</organism>
<evidence type="ECO:0000313" key="2">
    <source>
        <dbReference type="EMBL" id="RBP99070.1"/>
    </source>
</evidence>
<feature type="compositionally biased region" description="Low complexity" evidence="1">
    <location>
        <begin position="530"/>
        <end position="544"/>
    </location>
</feature>
<gene>
    <name evidence="2" type="ORF">CRD59_05850</name>
</gene>
<feature type="region of interest" description="Disordered" evidence="1">
    <location>
        <begin position="292"/>
        <end position="320"/>
    </location>
</feature>
<feature type="region of interest" description="Disordered" evidence="1">
    <location>
        <begin position="228"/>
        <end position="254"/>
    </location>
</feature>
<reference evidence="2 3" key="1">
    <citation type="submission" date="2017-10" db="EMBL/GenBank/DDBJ databases">
        <title>Bifidobacterium xylocopum sp. nov. and Bifidobacterium aemilianum sp. nov., from the carpenter bee (Xylocopa violacea) digestive tract.</title>
        <authorList>
            <person name="Alberoni D."/>
            <person name="Baffoni L."/>
            <person name="Di Gioia D."/>
            <person name="Gaggia F."/>
            <person name="Biavati B."/>
        </authorList>
    </citation>
    <scope>NUCLEOTIDE SEQUENCE [LARGE SCALE GENOMIC DNA]</scope>
    <source>
        <strain evidence="2 3">XV2</strain>
    </source>
</reference>
<dbReference type="AlphaFoldDB" id="A0A366KBH5"/>
<dbReference type="EMBL" id="PDCH01000011">
    <property type="protein sequence ID" value="RBP99070.1"/>
    <property type="molecule type" value="Genomic_DNA"/>
</dbReference>
<feature type="compositionally biased region" description="Low complexity" evidence="1">
    <location>
        <begin position="379"/>
        <end position="392"/>
    </location>
</feature>
<feature type="region of interest" description="Disordered" evidence="1">
    <location>
        <begin position="341"/>
        <end position="586"/>
    </location>
</feature>
<dbReference type="NCBIfam" id="TIGR03543">
    <property type="entry name" value="divI1A_rptt_fam"/>
    <property type="match status" value="1"/>
</dbReference>
<sequence length="586" mass="61369">MVPGKKGQEVDVAMAQEPESDRSEAMIARAGKHKWGYDTDQVDAFLAHAHKLYESDVSKLTQRDIGNVSFDLCKNGYIIPQVDAALSRLSRAVSDRLTSWQIGQYGQARWIESAVGIQQELAVHALRAEGERFAPGREGDPSYDRKQVDRLVDQVVAKTASQLGLESVDPEDERNLADITADRVSNVIFTQRRGKHGYDERQVDYYLVRAVELLQKLESYIRLGAGATAAKPASMPGSGEGKSPSDGGIDPGADLFADAEATAAMTPLKDAGAADTVIGMQPVAGAGFEDDEVVADDTGGSSVPAMAQDDTGQGAAAGGDEDRFDRLHEAEQAIFEGADGDAGVEPAAAPPAPASVPVFRQPRRSGVMQGRAGELPARVTQPVQDPVQADVPAAPPVPAATGTRRPGRRTQPGQPGTGRVQTPAAPPAPDVAKESNSSLAALARSAATSRSGGASQPAPASAGQQVASGVSAPASTRTATARRQDPPVPSSETDSVERPAPLEETASFNPLTDWEDETGATDTSGIGGNPPEAVAAPQAPVPAARRARHDANPEEELFDVHLPEVDADIPSLSFPSFDDTQEPGDN</sequence>
<accession>A0A366KBH5</accession>
<keyword evidence="3" id="KW-1185">Reference proteome</keyword>
<comment type="caution">
    <text evidence="2">The sequence shown here is derived from an EMBL/GenBank/DDBJ whole genome shotgun (WGS) entry which is preliminary data.</text>
</comment>
<evidence type="ECO:0008006" key="4">
    <source>
        <dbReference type="Google" id="ProtNLM"/>
    </source>
</evidence>
<name>A0A366KBH5_9BIFI</name>
<protein>
    <recommendedName>
        <fullName evidence="4">Cell division protein DivIVA</fullName>
    </recommendedName>
</protein>
<feature type="compositionally biased region" description="Low complexity" evidence="1">
    <location>
        <begin position="437"/>
        <end position="481"/>
    </location>
</feature>
<proteinExistence type="predicted"/>
<feature type="compositionally biased region" description="Low complexity" evidence="1">
    <location>
        <begin position="399"/>
        <end position="419"/>
    </location>
</feature>
<dbReference type="InterPro" id="IPR019932">
    <property type="entry name" value="CHP03543"/>
</dbReference>
<feature type="region of interest" description="Disordered" evidence="1">
    <location>
        <begin position="1"/>
        <end position="22"/>
    </location>
</feature>